<sequence length="298" mass="31086">MADKFTIGDAAGPYDIADLTTAPAELANSHLDLGSVLMPVVEGGQVTVEMSATHEPEAVYLVTPVGRIGMHAFAAPRSGGQWREVVRELAESLRADGAQTSIEDGHWGREIVARVPGGSHRFIGVDGARWMVRCVASGPEESEVQLAQLARAVLAETVVRRGNEPFPPRELLPITLPPVLAEQVSAAQQQMVDQAAAEAGVDAETGGFPSQPLSAAPSEPSAPAVEPVPGGAVAQSAAATVYSDDADLPDQSDVTASEPETAPESADAAEATQRAGATEDQAPPSKGSAMSRFRRRRR</sequence>
<dbReference type="InterPro" id="IPR022183">
    <property type="entry name" value="DUF3710"/>
</dbReference>
<proteinExistence type="predicted"/>
<evidence type="ECO:0000313" key="3">
    <source>
        <dbReference type="Proteomes" id="UP001479933"/>
    </source>
</evidence>
<dbReference type="Pfam" id="PF12502">
    <property type="entry name" value="DUF3710"/>
    <property type="match status" value="1"/>
</dbReference>
<keyword evidence="3" id="KW-1185">Reference proteome</keyword>
<dbReference type="EMBL" id="CP136137">
    <property type="protein sequence ID" value="WYY07150.1"/>
    <property type="molecule type" value="Genomic_DNA"/>
</dbReference>
<dbReference type="Proteomes" id="UP001479933">
    <property type="component" value="Chromosome"/>
</dbReference>
<feature type="region of interest" description="Disordered" evidence="1">
    <location>
        <begin position="191"/>
        <end position="298"/>
    </location>
</feature>
<name>A0ABZ2U0P8_9ACTN</name>
<reference evidence="2 3" key="1">
    <citation type="journal article" date="2023" name="Virus Evol.">
        <title>Computational host range prediction-The good, the bad, and the ugly.</title>
        <authorList>
            <person name="Howell A.A."/>
            <person name="Versoza C.J."/>
            <person name="Pfeifer S.P."/>
        </authorList>
    </citation>
    <scope>NUCLEOTIDE SEQUENCE [LARGE SCALE GENOMIC DNA]</scope>
    <source>
        <strain evidence="2 3">1610/1b</strain>
    </source>
</reference>
<evidence type="ECO:0000313" key="2">
    <source>
        <dbReference type="EMBL" id="WYY07150.1"/>
    </source>
</evidence>
<protein>
    <submittedName>
        <fullName evidence="2">DUF3710 domain-containing protein</fullName>
    </submittedName>
</protein>
<accession>A0ABZ2U0P8</accession>
<organism evidence="2 3">
    <name type="scientific">Gordonia hydrophobica</name>
    <dbReference type="NCBI Taxonomy" id="40516"/>
    <lineage>
        <taxon>Bacteria</taxon>
        <taxon>Bacillati</taxon>
        <taxon>Actinomycetota</taxon>
        <taxon>Actinomycetes</taxon>
        <taxon>Mycobacteriales</taxon>
        <taxon>Gordoniaceae</taxon>
        <taxon>Gordonia</taxon>
    </lineage>
</organism>
<gene>
    <name evidence="2" type="ORF">RVF87_19420</name>
</gene>
<dbReference type="RefSeq" id="WP_066167677.1">
    <property type="nucleotide sequence ID" value="NZ_CP136137.1"/>
</dbReference>
<feature type="compositionally biased region" description="Low complexity" evidence="1">
    <location>
        <begin position="214"/>
        <end position="234"/>
    </location>
</feature>
<evidence type="ECO:0000256" key="1">
    <source>
        <dbReference type="SAM" id="MobiDB-lite"/>
    </source>
</evidence>